<feature type="domain" description="HTH tetR-type" evidence="5">
    <location>
        <begin position="15"/>
        <end position="75"/>
    </location>
</feature>
<reference evidence="6 7" key="1">
    <citation type="submission" date="2022-10" db="EMBL/GenBank/DDBJ databases">
        <title>The complete genomes of actinobacterial strains from the NBC collection.</title>
        <authorList>
            <person name="Joergensen T.S."/>
            <person name="Alvarez Arevalo M."/>
            <person name="Sterndorff E.B."/>
            <person name="Faurdal D."/>
            <person name="Vuksanovic O."/>
            <person name="Mourched A.-S."/>
            <person name="Charusanti P."/>
            <person name="Shaw S."/>
            <person name="Blin K."/>
            <person name="Weber T."/>
        </authorList>
    </citation>
    <scope>NUCLEOTIDE SEQUENCE [LARGE SCALE GENOMIC DNA]</scope>
    <source>
        <strain evidence="6 7">NBC 01769</strain>
    </source>
</reference>
<dbReference type="Gene3D" id="1.10.357.10">
    <property type="entry name" value="Tetracycline Repressor, domain 2"/>
    <property type="match status" value="1"/>
</dbReference>
<evidence type="ECO:0000313" key="7">
    <source>
        <dbReference type="Proteomes" id="UP001330827"/>
    </source>
</evidence>
<dbReference type="RefSeq" id="WP_145762659.1">
    <property type="nucleotide sequence ID" value="NZ_CP109114.1"/>
</dbReference>
<dbReference type="InterPro" id="IPR050109">
    <property type="entry name" value="HTH-type_TetR-like_transc_reg"/>
</dbReference>
<evidence type="ECO:0000256" key="4">
    <source>
        <dbReference type="PROSITE-ProRule" id="PRU00335"/>
    </source>
</evidence>
<keyword evidence="1" id="KW-0805">Transcription regulation</keyword>
<evidence type="ECO:0000256" key="2">
    <source>
        <dbReference type="ARBA" id="ARBA00023125"/>
    </source>
</evidence>
<dbReference type="PANTHER" id="PTHR30055">
    <property type="entry name" value="HTH-TYPE TRANSCRIPTIONAL REGULATOR RUTR"/>
    <property type="match status" value="1"/>
</dbReference>
<evidence type="ECO:0000256" key="1">
    <source>
        <dbReference type="ARBA" id="ARBA00023015"/>
    </source>
</evidence>
<name>A0ABZ1GBF8_9ACTN</name>
<dbReference type="Proteomes" id="UP001330827">
    <property type="component" value="Chromosome"/>
</dbReference>
<keyword evidence="2 4" id="KW-0238">DNA-binding</keyword>
<dbReference type="PANTHER" id="PTHR30055:SF234">
    <property type="entry name" value="HTH-TYPE TRANSCRIPTIONAL REGULATOR BETI"/>
    <property type="match status" value="1"/>
</dbReference>
<sequence>MAPAVTAGSGDPRTARTRGRLREALLAACEEQPLDRVSVSETVRRAGVGRATFYLHYDDLRALAVDACAEIVRQAVDALHAWDGAPPGPDAPPAELTGLLGAVRDRAEVYRSLLGTGGGGPLGALLHEELRARSLAELGRRRPAGTGADVIASAVAGLFAGVLADWVHERIDATPAQLAGKVWRMLVAVHATAASHGQGTPTAGPFTPLR</sequence>
<dbReference type="InterPro" id="IPR001647">
    <property type="entry name" value="HTH_TetR"/>
</dbReference>
<dbReference type="InterPro" id="IPR009057">
    <property type="entry name" value="Homeodomain-like_sf"/>
</dbReference>
<feature type="DNA-binding region" description="H-T-H motif" evidence="4">
    <location>
        <begin position="38"/>
        <end position="57"/>
    </location>
</feature>
<accession>A0ABZ1GBF8</accession>
<evidence type="ECO:0000259" key="5">
    <source>
        <dbReference type="PROSITE" id="PS50977"/>
    </source>
</evidence>
<protein>
    <submittedName>
        <fullName evidence="6">TetR/AcrR family transcriptional regulator</fullName>
    </submittedName>
</protein>
<gene>
    <name evidence="6" type="ORF">OIE64_29925</name>
</gene>
<evidence type="ECO:0000313" key="6">
    <source>
        <dbReference type="EMBL" id="WSC16633.1"/>
    </source>
</evidence>
<dbReference type="SUPFAM" id="SSF46689">
    <property type="entry name" value="Homeodomain-like"/>
    <property type="match status" value="1"/>
</dbReference>
<keyword evidence="3" id="KW-0804">Transcription</keyword>
<dbReference type="PROSITE" id="PS50977">
    <property type="entry name" value="HTH_TETR_2"/>
    <property type="match status" value="1"/>
</dbReference>
<keyword evidence="7" id="KW-1185">Reference proteome</keyword>
<dbReference type="EMBL" id="CP109114">
    <property type="protein sequence ID" value="WSC16633.1"/>
    <property type="molecule type" value="Genomic_DNA"/>
</dbReference>
<proteinExistence type="predicted"/>
<evidence type="ECO:0000256" key="3">
    <source>
        <dbReference type="ARBA" id="ARBA00023163"/>
    </source>
</evidence>
<organism evidence="6 7">
    <name type="scientific">Streptomyces brevispora</name>
    <dbReference type="NCBI Taxonomy" id="887462"/>
    <lineage>
        <taxon>Bacteria</taxon>
        <taxon>Bacillati</taxon>
        <taxon>Actinomycetota</taxon>
        <taxon>Actinomycetes</taxon>
        <taxon>Kitasatosporales</taxon>
        <taxon>Streptomycetaceae</taxon>
        <taxon>Streptomyces</taxon>
    </lineage>
</organism>